<evidence type="ECO:0000256" key="4">
    <source>
        <dbReference type="ARBA" id="ARBA00022963"/>
    </source>
</evidence>
<evidence type="ECO:0000256" key="2">
    <source>
        <dbReference type="ARBA" id="ARBA00022737"/>
    </source>
</evidence>
<feature type="repeat" description="ANK" evidence="7">
    <location>
        <begin position="1058"/>
        <end position="1090"/>
    </location>
</feature>
<dbReference type="SUPFAM" id="SSF48403">
    <property type="entry name" value="Ankyrin repeat"/>
    <property type="match status" value="2"/>
</dbReference>
<keyword evidence="4 8" id="KW-0442">Lipid degradation</keyword>
<dbReference type="InterPro" id="IPR056884">
    <property type="entry name" value="NPHP3-like_N"/>
</dbReference>
<dbReference type="STRING" id="1408163.A0A0F4YYC0"/>
<dbReference type="Gene3D" id="3.40.1090.10">
    <property type="entry name" value="Cytosolic phospholipase A2 catalytic domain"/>
    <property type="match status" value="1"/>
</dbReference>
<dbReference type="EC" id="3.1.1.4" evidence="1"/>
<dbReference type="GO" id="GO:0046486">
    <property type="term" value="P:glycerolipid metabolic process"/>
    <property type="evidence" value="ECO:0007669"/>
    <property type="project" value="UniProtKB-ARBA"/>
</dbReference>
<dbReference type="GeneID" id="25315073"/>
<keyword evidence="5 8" id="KW-0443">Lipid metabolism</keyword>
<dbReference type="RefSeq" id="XP_013329841.1">
    <property type="nucleotide sequence ID" value="XM_013474387.1"/>
</dbReference>
<keyword evidence="7" id="KW-0040">ANK repeat</keyword>
<reference evidence="11 12" key="1">
    <citation type="submission" date="2015-04" db="EMBL/GenBank/DDBJ databases">
        <authorList>
            <person name="Heijne W.H."/>
            <person name="Fedorova N.D."/>
            <person name="Nierman W.C."/>
            <person name="Vollebregt A.W."/>
            <person name="Zhao Z."/>
            <person name="Wu L."/>
            <person name="Kumar M."/>
            <person name="Stam H."/>
            <person name="van den Berg M.A."/>
            <person name="Pel H.J."/>
        </authorList>
    </citation>
    <scope>NUCLEOTIDE SEQUENCE [LARGE SCALE GENOMIC DNA]</scope>
    <source>
        <strain evidence="11 12">CBS 393.64</strain>
    </source>
</reference>
<dbReference type="Pfam" id="PF13637">
    <property type="entry name" value="Ank_4"/>
    <property type="match status" value="1"/>
</dbReference>
<protein>
    <recommendedName>
        <fullName evidence="1">phospholipase A2</fullName>
        <ecNumber evidence="1">3.1.1.4</ecNumber>
    </recommendedName>
</protein>
<dbReference type="Pfam" id="PF24883">
    <property type="entry name" value="NPHP3_N"/>
    <property type="match status" value="1"/>
</dbReference>
<dbReference type="InterPro" id="IPR016035">
    <property type="entry name" value="Acyl_Trfase/lysoPLipase"/>
</dbReference>
<accession>A0A0F4YYC0</accession>
<dbReference type="PROSITE" id="PS50088">
    <property type="entry name" value="ANK_REPEAT"/>
    <property type="match status" value="6"/>
</dbReference>
<comment type="caution">
    <text evidence="11">The sequence shown here is derived from an EMBL/GenBank/DDBJ whole genome shotgun (WGS) entry which is preliminary data.</text>
</comment>
<dbReference type="InterPro" id="IPR036770">
    <property type="entry name" value="Ankyrin_rpt-contain_sf"/>
</dbReference>
<feature type="repeat" description="ANK" evidence="7">
    <location>
        <begin position="797"/>
        <end position="829"/>
    </location>
</feature>
<dbReference type="InterPro" id="IPR002641">
    <property type="entry name" value="PNPLA_dom"/>
</dbReference>
<feature type="region of interest" description="Disordered" evidence="9">
    <location>
        <begin position="1090"/>
        <end position="1117"/>
    </location>
</feature>
<dbReference type="Proteomes" id="UP000053958">
    <property type="component" value="Unassembled WGS sequence"/>
</dbReference>
<dbReference type="SMART" id="SM00248">
    <property type="entry name" value="ANK"/>
    <property type="match status" value="6"/>
</dbReference>
<proteinExistence type="predicted"/>
<dbReference type="GO" id="GO:0047499">
    <property type="term" value="F:calcium-independent phospholipase A2 activity"/>
    <property type="evidence" value="ECO:0007669"/>
    <property type="project" value="TreeGrafter"/>
</dbReference>
<dbReference type="GO" id="GO:0019369">
    <property type="term" value="P:arachidonate metabolic process"/>
    <property type="evidence" value="ECO:0007669"/>
    <property type="project" value="TreeGrafter"/>
</dbReference>
<keyword evidence="12" id="KW-1185">Reference proteome</keyword>
<dbReference type="AlphaFoldDB" id="A0A0F4YYC0"/>
<keyword evidence="2" id="KW-0677">Repeat</keyword>
<feature type="active site" description="Nucleophile" evidence="8">
    <location>
        <position position="59"/>
    </location>
</feature>
<evidence type="ECO:0000256" key="5">
    <source>
        <dbReference type="ARBA" id="ARBA00023098"/>
    </source>
</evidence>
<evidence type="ECO:0000313" key="12">
    <source>
        <dbReference type="Proteomes" id="UP000053958"/>
    </source>
</evidence>
<dbReference type="PROSITE" id="PS51635">
    <property type="entry name" value="PNPLA"/>
    <property type="match status" value="1"/>
</dbReference>
<feature type="active site" description="Proton acceptor" evidence="8">
    <location>
        <position position="206"/>
    </location>
</feature>
<comment type="catalytic activity">
    <reaction evidence="6">
        <text>a 1,2-diacyl-sn-glycero-3-phosphocholine + H2O = a 1-acyl-sn-glycero-3-phosphocholine + a fatty acid + H(+)</text>
        <dbReference type="Rhea" id="RHEA:15801"/>
        <dbReference type="ChEBI" id="CHEBI:15377"/>
        <dbReference type="ChEBI" id="CHEBI:15378"/>
        <dbReference type="ChEBI" id="CHEBI:28868"/>
        <dbReference type="ChEBI" id="CHEBI:57643"/>
        <dbReference type="ChEBI" id="CHEBI:58168"/>
        <dbReference type="EC" id="3.1.1.4"/>
    </reaction>
    <physiologicalReaction direction="left-to-right" evidence="6">
        <dbReference type="Rhea" id="RHEA:15802"/>
    </physiologicalReaction>
</comment>
<evidence type="ECO:0000256" key="9">
    <source>
        <dbReference type="SAM" id="MobiDB-lite"/>
    </source>
</evidence>
<gene>
    <name evidence="11" type="ORF">T310_2722</name>
</gene>
<feature type="compositionally biased region" description="Basic and acidic residues" evidence="9">
    <location>
        <begin position="1099"/>
        <end position="1112"/>
    </location>
</feature>
<dbReference type="OrthoDB" id="1658288at2759"/>
<evidence type="ECO:0000256" key="3">
    <source>
        <dbReference type="ARBA" id="ARBA00022801"/>
    </source>
</evidence>
<feature type="short sequence motif" description="GXGXXG" evidence="8">
    <location>
        <begin position="21"/>
        <end position="26"/>
    </location>
</feature>
<organism evidence="11 12">
    <name type="scientific">Rasamsonia emersonii (strain ATCC 16479 / CBS 393.64 / IMI 116815)</name>
    <dbReference type="NCBI Taxonomy" id="1408163"/>
    <lineage>
        <taxon>Eukaryota</taxon>
        <taxon>Fungi</taxon>
        <taxon>Dikarya</taxon>
        <taxon>Ascomycota</taxon>
        <taxon>Pezizomycotina</taxon>
        <taxon>Eurotiomycetes</taxon>
        <taxon>Eurotiomycetidae</taxon>
        <taxon>Eurotiales</taxon>
        <taxon>Trichocomaceae</taxon>
        <taxon>Rasamsonia</taxon>
    </lineage>
</organism>
<dbReference type="PANTHER" id="PTHR24185:SF1">
    <property type="entry name" value="CALCIUM-INDEPENDENT PHOSPHOLIPASE A2-GAMMA"/>
    <property type="match status" value="1"/>
</dbReference>
<dbReference type="SUPFAM" id="SSF52151">
    <property type="entry name" value="FabD/lysophospholipase-like"/>
    <property type="match status" value="1"/>
</dbReference>
<dbReference type="CDD" id="cd07216">
    <property type="entry name" value="Pat17_PNPLA8_PNPLA9_like3"/>
    <property type="match status" value="1"/>
</dbReference>
<dbReference type="PRINTS" id="PR01415">
    <property type="entry name" value="ANKYRIN"/>
</dbReference>
<dbReference type="PANTHER" id="PTHR24185">
    <property type="entry name" value="CALCIUM-INDEPENDENT PHOSPHOLIPASE A2-GAMMA"/>
    <property type="match status" value="1"/>
</dbReference>
<dbReference type="PROSITE" id="PS50297">
    <property type="entry name" value="ANK_REP_REGION"/>
    <property type="match status" value="5"/>
</dbReference>
<dbReference type="GO" id="GO:0016020">
    <property type="term" value="C:membrane"/>
    <property type="evidence" value="ECO:0007669"/>
    <property type="project" value="TreeGrafter"/>
</dbReference>
<dbReference type="Pfam" id="PF01734">
    <property type="entry name" value="Patatin"/>
    <property type="match status" value="1"/>
</dbReference>
<dbReference type="EMBL" id="LASV01000107">
    <property type="protein sequence ID" value="KKA23229.1"/>
    <property type="molecule type" value="Genomic_DNA"/>
</dbReference>
<dbReference type="InterPro" id="IPR002110">
    <property type="entry name" value="Ankyrin_rpt"/>
</dbReference>
<feature type="repeat" description="ANK" evidence="7">
    <location>
        <begin position="833"/>
        <end position="861"/>
    </location>
</feature>
<feature type="short sequence motif" description="DGA/G" evidence="8">
    <location>
        <begin position="206"/>
        <end position="208"/>
    </location>
</feature>
<dbReference type="Gene3D" id="1.25.40.20">
    <property type="entry name" value="Ankyrin repeat-containing domain"/>
    <property type="match status" value="4"/>
</dbReference>
<dbReference type="GO" id="GO:0016042">
    <property type="term" value="P:lipid catabolic process"/>
    <property type="evidence" value="ECO:0007669"/>
    <property type="project" value="UniProtKB-UniRule"/>
</dbReference>
<feature type="repeat" description="ANK" evidence="7">
    <location>
        <begin position="1025"/>
        <end position="1057"/>
    </location>
</feature>
<sequence length="1130" mass="125186">MSETTISFGTPPPLKLLSLDGGGIRGLSSLIILKYLMKRVRPQSPPKPCEYFDLIGGTSTGGLIAIMLGRLRMDVDTCIAKYLELSSAAFQLKRSKANIFGKAKDFWKADAAYRSDWLATEFKKVAEALEGDEQATLIYPDTTCRVFVCAFTKALNTPVRLRSYMTEDSVETLSSTGCRIWEAARATSAAATFFDPIVIGRQKYVDGATGFNNPVEAVLEEAVSIWPDAIPGIQCLVSIGTGVPDPKDFGDNLKEVINTLKAIATETEETERRFFQNHKHLGLGDRYFRFNVDKGWAGPGHQRHQGFLPHLVDLGALAYFYFSFQSKECQDLRHFKYSILIQIVHHLVRPDPKHHDHFYVPKAFCDLYEAYQPSRNPKMEDLDATFLGVLNESKETYIVVDALDEWPSTTDREDVITFLAELFRTAPSGIHILITSRREEDIELSISQIPNQKSIVPFEIAKVNADIRAHLQDRMAKVPYRRWSDSLKNKVVNHLTELADGVFRWVDLQIRDLAGKAREKDVDRALQRLPKTRRPLPFFDCSHMQVVLCSSATRRKLPLSRSPERSQRLISMTNSQCHSPPITSPSWVRRILSGLVIVSGIDDHQSSVQDDVPNNHNGTISFAHLSVREYLESAAVSPPYSRLTNKASQWFILKYCLAYIRHYDGTPEPSKSAPYRLLLYACKYLWYHVTALCGGADQDIVLAAIKALIAPQHKAHGSAFALSVRAAPFLTDDQTGTITRSALSHCLDAVDNEGHFEELSFDLEDPSAIHQVSGLGEKALVALMLNAGVDVNAKDWDGRTPLSWAAAGGHVEVVRFLLDSGATATEVLEKDTWGATALAMAVAGGYEEVARVLIENGADVERQFGTRSRRRSEDPSRDGCGYPRQRMRKEGLQLHVAALGRSGVPRSLFLPAMPESTEPPAHKKRMTLQLLVEHGADIDAVDENGMTPLSLAVVGGNVTAIQVLLEMGVTVNATAEPLVYSASSKGNKAVRGWMDAFTRSGCQRVQGRVRTLVDKGAKLDARNESGWTALTMATANGHLAVVRVLIKGGANLEVTNNDGRTALHEAAAKGKRRIFDLLVEKGADVEAKDKDGLTPLSLRENHVASKDSRGSEEDSEDDSKYFIMRKFRID</sequence>
<evidence type="ECO:0000256" key="1">
    <source>
        <dbReference type="ARBA" id="ARBA00013278"/>
    </source>
</evidence>
<feature type="repeat" description="ANK" evidence="7">
    <location>
        <begin position="764"/>
        <end position="796"/>
    </location>
</feature>
<evidence type="ECO:0000313" key="11">
    <source>
        <dbReference type="EMBL" id="KKA23229.1"/>
    </source>
</evidence>
<evidence type="ECO:0000256" key="6">
    <source>
        <dbReference type="ARBA" id="ARBA00023422"/>
    </source>
</evidence>
<keyword evidence="3 8" id="KW-0378">Hydrolase</keyword>
<evidence type="ECO:0000256" key="7">
    <source>
        <dbReference type="PROSITE-ProRule" id="PRU00023"/>
    </source>
</evidence>
<name>A0A0F4YYC0_RASE3</name>
<feature type="domain" description="PNPLA" evidence="10">
    <location>
        <begin position="17"/>
        <end position="219"/>
    </location>
</feature>
<evidence type="ECO:0000256" key="8">
    <source>
        <dbReference type="PROSITE-ProRule" id="PRU01161"/>
    </source>
</evidence>
<feature type="repeat" description="ANK" evidence="7">
    <location>
        <begin position="944"/>
        <end position="976"/>
    </location>
</feature>
<feature type="short sequence motif" description="GXSXG" evidence="8">
    <location>
        <begin position="57"/>
        <end position="61"/>
    </location>
</feature>
<feature type="region of interest" description="Disordered" evidence="9">
    <location>
        <begin position="864"/>
        <end position="885"/>
    </location>
</feature>
<evidence type="ECO:0000259" key="10">
    <source>
        <dbReference type="PROSITE" id="PS51635"/>
    </source>
</evidence>
<dbReference type="Pfam" id="PF12796">
    <property type="entry name" value="Ank_2"/>
    <property type="match status" value="2"/>
</dbReference>